<feature type="signal peptide" evidence="1">
    <location>
        <begin position="1"/>
        <end position="22"/>
    </location>
</feature>
<sequence>MTRPAAVALLIGIAMTSAGCSAGVASWGVNGVDPDAPAPAPAASVWTCSYLPTMDDDWHNDVLCTNGTEEQRPYLLEGDDFITEDEIMQAAREYETVLNGG</sequence>
<dbReference type="EMBL" id="JBCLVG010000003">
    <property type="protein sequence ID" value="MEN1947860.1"/>
    <property type="molecule type" value="Genomic_DNA"/>
</dbReference>
<keyword evidence="3" id="KW-1185">Reference proteome</keyword>
<comment type="caution">
    <text evidence="2">The sequence shown here is derived from an EMBL/GenBank/DDBJ whole genome shotgun (WGS) entry which is preliminary data.</text>
</comment>
<name>A0ABU9W886_9MICO</name>
<protein>
    <submittedName>
        <fullName evidence="2">Uncharacterized protein</fullName>
    </submittedName>
</protein>
<proteinExistence type="predicted"/>
<dbReference type="RefSeq" id="WP_342115525.1">
    <property type="nucleotide sequence ID" value="NZ_JBCAUN010000003.1"/>
</dbReference>
<accession>A0ABU9W886</accession>
<evidence type="ECO:0000313" key="2">
    <source>
        <dbReference type="EMBL" id="MEN1947860.1"/>
    </source>
</evidence>
<dbReference type="PROSITE" id="PS51257">
    <property type="entry name" value="PROKAR_LIPOPROTEIN"/>
    <property type="match status" value="1"/>
</dbReference>
<dbReference type="Proteomes" id="UP001425155">
    <property type="component" value="Unassembled WGS sequence"/>
</dbReference>
<reference evidence="2 3" key="1">
    <citation type="submission" date="2024-03" db="EMBL/GenBank/DDBJ databases">
        <title>YIM 134122 draft genome.</title>
        <authorList>
            <person name="Zuo S."/>
            <person name="Xiong L."/>
        </authorList>
    </citation>
    <scope>NUCLEOTIDE SEQUENCE [LARGE SCALE GENOMIC DNA]</scope>
    <source>
        <strain evidence="2 3">YIM 134122</strain>
    </source>
</reference>
<evidence type="ECO:0000256" key="1">
    <source>
        <dbReference type="SAM" id="SignalP"/>
    </source>
</evidence>
<gene>
    <name evidence="2" type="ORF">WJX64_14980</name>
</gene>
<organism evidence="2 3">
    <name type="scientific">Leifsonia stereocauli</name>
    <dbReference type="NCBI Taxonomy" id="3134136"/>
    <lineage>
        <taxon>Bacteria</taxon>
        <taxon>Bacillati</taxon>
        <taxon>Actinomycetota</taxon>
        <taxon>Actinomycetes</taxon>
        <taxon>Micrococcales</taxon>
        <taxon>Microbacteriaceae</taxon>
        <taxon>Leifsonia</taxon>
    </lineage>
</organism>
<evidence type="ECO:0000313" key="3">
    <source>
        <dbReference type="Proteomes" id="UP001425155"/>
    </source>
</evidence>
<feature type="chain" id="PRO_5045255832" evidence="1">
    <location>
        <begin position="23"/>
        <end position="101"/>
    </location>
</feature>
<keyword evidence="1" id="KW-0732">Signal</keyword>